<feature type="compositionally biased region" description="Low complexity" evidence="3">
    <location>
        <begin position="222"/>
        <end position="233"/>
    </location>
</feature>
<evidence type="ECO:0000256" key="2">
    <source>
        <dbReference type="ARBA" id="ARBA00022801"/>
    </source>
</evidence>
<comment type="caution">
    <text evidence="5">The sequence shown here is derived from an EMBL/GenBank/DDBJ whole genome shotgun (WGS) entry which is preliminary data.</text>
</comment>
<evidence type="ECO:0000256" key="1">
    <source>
        <dbReference type="ARBA" id="ARBA00010774"/>
    </source>
</evidence>
<sequence length="382" mass="41685">MLAQTLIRRQLFPGSDALKWGDRKPMLEAELERFRGVDVICLQECDKLQELSSAVPDHEAIEARGVGKAHGCVVLYKRSRFDAAAQLVVSLDDEDLSPDASSESARRGISRQTKNIALAVALGDKEQAGKGVIVVTTHLFWHPRFQYERARQTIVLLRAVRRLQKEKGLESWPVVLAGDLNSQPAETAYQFLAAPQLPLDPVIAKTLEESRIVHTSAVKALSSASEPPSESASGTATPAAKDEDEEAAAKDENSIANTRAPEAEDGIRSLDDLMTMLREVLPEPARSAYETSTWGGEKYGARLPEGITTKAGRNEPMYTCYSPLFKLTLDYLFVLPPLGDTQWSEVTQLLGTPKAEELGNGVPMKGIIAADHLPVGCEVAWA</sequence>
<evidence type="ECO:0000313" key="6">
    <source>
        <dbReference type="Proteomes" id="UP000473826"/>
    </source>
</evidence>
<accession>A0A7D8Z671</accession>
<comment type="similarity">
    <text evidence="1">Belongs to the CCR4/nocturin family.</text>
</comment>
<dbReference type="Proteomes" id="UP000473826">
    <property type="component" value="Unassembled WGS sequence"/>
</dbReference>
<dbReference type="GO" id="GO:0006139">
    <property type="term" value="P:nucleobase-containing compound metabolic process"/>
    <property type="evidence" value="ECO:0007669"/>
    <property type="project" value="UniProtKB-ARBA"/>
</dbReference>
<name>A0A7D8Z671_VANHU</name>
<protein>
    <recommendedName>
        <fullName evidence="4">Endonuclease/exonuclease/phosphatase domain-containing protein</fullName>
    </recommendedName>
</protein>
<feature type="region of interest" description="Disordered" evidence="3">
    <location>
        <begin position="218"/>
        <end position="267"/>
    </location>
</feature>
<reference evidence="5 6" key="1">
    <citation type="journal article" date="2019" name="PLoS Genet.">
        <title>Convergent evolution of linked mating-type loci in basidiomycete fungi.</title>
        <authorList>
            <person name="Sun S."/>
            <person name="Coelho M.A."/>
            <person name="Heitman J."/>
            <person name="Nowrousian M."/>
        </authorList>
    </citation>
    <scope>NUCLEOTIDE SEQUENCE [LARGE SCALE GENOMIC DNA]</scope>
    <source>
        <strain evidence="5 6">CBS 4282</strain>
    </source>
</reference>
<dbReference type="Gene3D" id="3.60.10.10">
    <property type="entry name" value="Endonuclease/exonuclease/phosphatase"/>
    <property type="match status" value="1"/>
</dbReference>
<dbReference type="PANTHER" id="PTHR12121">
    <property type="entry name" value="CARBON CATABOLITE REPRESSOR PROTEIN 4"/>
    <property type="match status" value="1"/>
</dbReference>
<proteinExistence type="inferred from homology"/>
<keyword evidence="2" id="KW-0378">Hydrolase</keyword>
<organism evidence="5 6">
    <name type="scientific">Vanrija humicola</name>
    <name type="common">Yeast</name>
    <name type="synonym">Cryptococcus humicola</name>
    <dbReference type="NCBI Taxonomy" id="5417"/>
    <lineage>
        <taxon>Eukaryota</taxon>
        <taxon>Fungi</taxon>
        <taxon>Dikarya</taxon>
        <taxon>Basidiomycota</taxon>
        <taxon>Agaricomycotina</taxon>
        <taxon>Tremellomycetes</taxon>
        <taxon>Trichosporonales</taxon>
        <taxon>Trichosporonaceae</taxon>
        <taxon>Vanrija</taxon>
    </lineage>
</organism>
<dbReference type="AlphaFoldDB" id="A0A7D8Z671"/>
<dbReference type="InterPro" id="IPR036691">
    <property type="entry name" value="Endo/exonu/phosph_ase_sf"/>
</dbReference>
<evidence type="ECO:0000313" key="5">
    <source>
        <dbReference type="EMBL" id="TXT10663.1"/>
    </source>
</evidence>
<dbReference type="Pfam" id="PF03372">
    <property type="entry name" value="Exo_endo_phos"/>
    <property type="match status" value="1"/>
</dbReference>
<evidence type="ECO:0000256" key="3">
    <source>
        <dbReference type="SAM" id="MobiDB-lite"/>
    </source>
</evidence>
<dbReference type="GO" id="GO:0000175">
    <property type="term" value="F:3'-5'-RNA exonuclease activity"/>
    <property type="evidence" value="ECO:0007669"/>
    <property type="project" value="TreeGrafter"/>
</dbReference>
<evidence type="ECO:0000259" key="4">
    <source>
        <dbReference type="Pfam" id="PF03372"/>
    </source>
</evidence>
<dbReference type="InterPro" id="IPR050410">
    <property type="entry name" value="CCR4/nocturin_mRNA_transcr"/>
</dbReference>
<dbReference type="SUPFAM" id="SSF56219">
    <property type="entry name" value="DNase I-like"/>
    <property type="match status" value="1"/>
</dbReference>
<dbReference type="InterPro" id="IPR005135">
    <property type="entry name" value="Endo/exonuclease/phosphatase"/>
</dbReference>
<gene>
    <name evidence="5" type="ORF">VHUM_02168</name>
</gene>
<dbReference type="PANTHER" id="PTHR12121:SF45">
    <property type="entry name" value="NOCTURNIN"/>
    <property type="match status" value="1"/>
</dbReference>
<keyword evidence="6" id="KW-1185">Reference proteome</keyword>
<dbReference type="EMBL" id="QKWK01000005">
    <property type="protein sequence ID" value="TXT10663.1"/>
    <property type="molecule type" value="Genomic_DNA"/>
</dbReference>
<feature type="domain" description="Endonuclease/exonuclease/phosphatase" evidence="4">
    <location>
        <begin position="27"/>
        <end position="333"/>
    </location>
</feature>
<dbReference type="OrthoDB" id="428734at2759"/>